<dbReference type="EMBL" id="VDFY01000064">
    <property type="protein sequence ID" value="TNH31655.1"/>
    <property type="molecule type" value="Genomic_DNA"/>
</dbReference>
<evidence type="ECO:0000313" key="4">
    <source>
        <dbReference type="EMBL" id="TNH31655.1"/>
    </source>
</evidence>
<dbReference type="Proteomes" id="UP000306145">
    <property type="component" value="Unassembled WGS sequence"/>
</dbReference>
<feature type="region of interest" description="Disordered" evidence="1">
    <location>
        <begin position="187"/>
        <end position="242"/>
    </location>
</feature>
<keyword evidence="2" id="KW-0732">Signal</keyword>
<protein>
    <submittedName>
        <fullName evidence="4">DUF3153 domain-containing protein</fullName>
    </submittedName>
</protein>
<dbReference type="Pfam" id="PF21946">
    <property type="entry name" value="LppM"/>
    <property type="match status" value="1"/>
</dbReference>
<accession>A0A5C4R026</accession>
<dbReference type="InterPro" id="IPR053807">
    <property type="entry name" value="LppM"/>
</dbReference>
<comment type="caution">
    <text evidence="4">The sequence shown here is derived from an EMBL/GenBank/DDBJ whole genome shotgun (WGS) entry which is preliminary data.</text>
</comment>
<reference evidence="4 5" key="1">
    <citation type="submission" date="2019-06" db="EMBL/GenBank/DDBJ databases">
        <title>Micromonospora ordensis sp. nov., isolated from deep marine sediment.</title>
        <authorList>
            <person name="Veyisoglu A."/>
            <person name="Carro L."/>
            <person name="Klenk H.-P."/>
            <person name="Sahin N."/>
        </authorList>
    </citation>
    <scope>NUCLEOTIDE SEQUENCE [LARGE SCALE GENOMIC DNA]</scope>
    <source>
        <strain evidence="4 5">S2509</strain>
    </source>
</reference>
<keyword evidence="5" id="KW-1185">Reference proteome</keyword>
<evidence type="ECO:0000256" key="1">
    <source>
        <dbReference type="SAM" id="MobiDB-lite"/>
    </source>
</evidence>
<feature type="chain" id="PRO_5022703356" evidence="2">
    <location>
        <begin position="38"/>
        <end position="242"/>
    </location>
</feature>
<dbReference type="PROSITE" id="PS51257">
    <property type="entry name" value="PROKAR_LIPOPROTEIN"/>
    <property type="match status" value="1"/>
</dbReference>
<dbReference type="RefSeq" id="WP_139582012.1">
    <property type="nucleotide sequence ID" value="NZ_VDFY01000064.1"/>
</dbReference>
<sequence>MNRRVNRGRALRVAVCLLLLAALSGCMQLNMGLTVNADDTVDGQLLLTAQKSLLTSRNKNIPVAFAELRQNIPALPAGEEVGYEDDKLFGTQIAYRKAPLGGFDTESVKLVRDGDLYRFSLPLDPKKYGGKVAEQNPQNQQAFLKLMSFEISVTFPGRVIDSNGTVNGRSVSWKVDSNQDKPAELRAVAEAPPRPSTSPAAAGDVEGVRPPRRAAPRGGRRRRPAATGTHRRRRRRTPRGAA</sequence>
<feature type="domain" description="LppM" evidence="3">
    <location>
        <begin position="29"/>
        <end position="191"/>
    </location>
</feature>
<dbReference type="AlphaFoldDB" id="A0A5C4R026"/>
<name>A0A5C4R026_9ACTN</name>
<feature type="signal peptide" evidence="2">
    <location>
        <begin position="1"/>
        <end position="37"/>
    </location>
</feature>
<feature type="non-terminal residue" evidence="4">
    <location>
        <position position="242"/>
    </location>
</feature>
<evidence type="ECO:0000256" key="2">
    <source>
        <dbReference type="SAM" id="SignalP"/>
    </source>
</evidence>
<proteinExistence type="predicted"/>
<feature type="compositionally biased region" description="Basic residues" evidence="1">
    <location>
        <begin position="210"/>
        <end position="242"/>
    </location>
</feature>
<gene>
    <name evidence="4" type="ORF">FHG89_00975</name>
</gene>
<evidence type="ECO:0000259" key="3">
    <source>
        <dbReference type="Pfam" id="PF21946"/>
    </source>
</evidence>
<organism evidence="4 5">
    <name type="scientific">Micromonospora orduensis</name>
    <dbReference type="NCBI Taxonomy" id="1420891"/>
    <lineage>
        <taxon>Bacteria</taxon>
        <taxon>Bacillati</taxon>
        <taxon>Actinomycetota</taxon>
        <taxon>Actinomycetes</taxon>
        <taxon>Micromonosporales</taxon>
        <taxon>Micromonosporaceae</taxon>
        <taxon>Micromonospora</taxon>
    </lineage>
</organism>
<evidence type="ECO:0000313" key="5">
    <source>
        <dbReference type="Proteomes" id="UP000306145"/>
    </source>
</evidence>
<dbReference type="OrthoDB" id="3712375at2"/>